<dbReference type="InterPro" id="IPR022645">
    <property type="entry name" value="SecD/SecF_bac"/>
</dbReference>
<dbReference type="GO" id="GO:0015450">
    <property type="term" value="F:protein-transporting ATPase activity"/>
    <property type="evidence" value="ECO:0007669"/>
    <property type="project" value="InterPro"/>
</dbReference>
<keyword evidence="12" id="KW-1185">Reference proteome</keyword>
<dbReference type="InterPro" id="IPR055344">
    <property type="entry name" value="SecD_SecF_C_bact"/>
</dbReference>
<comment type="caution">
    <text evidence="9">Lacks conserved residue(s) required for the propagation of feature annotation.</text>
</comment>
<feature type="transmembrane region" description="Helical" evidence="9">
    <location>
        <begin position="255"/>
        <end position="276"/>
    </location>
</feature>
<feature type="transmembrane region" description="Helical" evidence="9">
    <location>
        <begin position="359"/>
        <end position="379"/>
    </location>
</feature>
<dbReference type="Gene3D" id="1.20.1640.10">
    <property type="entry name" value="Multidrug efflux transporter AcrB transmembrane domain"/>
    <property type="match status" value="1"/>
</dbReference>
<dbReference type="PRINTS" id="PR01755">
    <property type="entry name" value="SECFTRNLCASE"/>
</dbReference>
<comment type="subunit">
    <text evidence="9">Forms a complex with SecD. Part of the essential Sec protein translocation apparatus which comprises SecA, SecYEG and auxiliary proteins SecDF. Other proteins may also be involved.</text>
</comment>
<evidence type="ECO:0000256" key="1">
    <source>
        <dbReference type="ARBA" id="ARBA00004651"/>
    </source>
</evidence>
<dbReference type="EMBL" id="JAGTJJ010000097">
    <property type="protein sequence ID" value="MDC3989154.1"/>
    <property type="molecule type" value="Genomic_DNA"/>
</dbReference>
<dbReference type="NCBIfam" id="TIGR00916">
    <property type="entry name" value="2A0604s01"/>
    <property type="match status" value="1"/>
</dbReference>
<proteinExistence type="inferred from homology"/>
<dbReference type="RefSeq" id="WP_272428304.1">
    <property type="nucleotide sequence ID" value="NZ_JAGTJJ010000097.1"/>
</dbReference>
<evidence type="ECO:0000313" key="11">
    <source>
        <dbReference type="EMBL" id="MDC3989154.1"/>
    </source>
</evidence>
<dbReference type="PANTHER" id="PTHR30081:SF8">
    <property type="entry name" value="PROTEIN TRANSLOCASE SUBUNIT SECF"/>
    <property type="match status" value="1"/>
</dbReference>
<dbReference type="GO" id="GO:0043952">
    <property type="term" value="P:protein transport by the Sec complex"/>
    <property type="evidence" value="ECO:0007669"/>
    <property type="project" value="UniProtKB-UniRule"/>
</dbReference>
<evidence type="ECO:0000313" key="12">
    <source>
        <dbReference type="Proteomes" id="UP001151081"/>
    </source>
</evidence>
<dbReference type="SUPFAM" id="SSF82866">
    <property type="entry name" value="Multidrug efflux transporter AcrB transmembrane domain"/>
    <property type="match status" value="1"/>
</dbReference>
<dbReference type="InterPro" id="IPR048634">
    <property type="entry name" value="SecD_SecF_C"/>
</dbReference>
<dbReference type="NCBIfam" id="TIGR00966">
    <property type="entry name" value="transloc_SecF"/>
    <property type="match status" value="1"/>
</dbReference>
<accession>A0A9X3XEI3</accession>
<dbReference type="Pfam" id="PF07549">
    <property type="entry name" value="Sec_GG"/>
    <property type="match status" value="1"/>
</dbReference>
<dbReference type="GO" id="GO:0005886">
    <property type="term" value="C:plasma membrane"/>
    <property type="evidence" value="ECO:0007669"/>
    <property type="project" value="UniProtKB-SubCell"/>
</dbReference>
<dbReference type="GO" id="GO:0065002">
    <property type="term" value="P:intracellular protein transmembrane transport"/>
    <property type="evidence" value="ECO:0007669"/>
    <property type="project" value="UniProtKB-UniRule"/>
</dbReference>
<organism evidence="11 12">
    <name type="scientific">Polyangium jinanense</name>
    <dbReference type="NCBI Taxonomy" id="2829994"/>
    <lineage>
        <taxon>Bacteria</taxon>
        <taxon>Pseudomonadati</taxon>
        <taxon>Myxococcota</taxon>
        <taxon>Polyangia</taxon>
        <taxon>Polyangiales</taxon>
        <taxon>Polyangiaceae</taxon>
        <taxon>Polyangium</taxon>
    </lineage>
</organism>
<sequence length="414" mass="45449">MEFIKPGRQFDFMSKRRYFIGGSVLLLLLSIFTYFRPGLRLGTDFRGGTEIEVALLQSVSTTEIRAAVEHAGFESPEVIEVTSPGTANRVMIRVLEVNSISEEQKHAVRQHFCLVEEGEAKADPHCASALVPTEIRFSPGGDKISLRYESAPDLAAIQKQIEGIEGITLQSPERGVVLANERDHKVEIHLRSKGDLLLDGLRQELGTDKVPAQALRVEWIGPKAGAQLRDAAIKSVLIAIIFIMAYIAFRFDLRFAPGGIVALVHDVGIALGAMAITQREITISTVAAMLTIVGYSINDTVIVYDRIRENLPRHRGLSFSAIINLSISEMLGRTIITSGVTALSMLAFLWWGTGMIKDFAFALLVGIGVGTYSSIYVAAPLTEWIDKRFFGGSAVQQRRVVSRAKVQKRPDAVV</sequence>
<keyword evidence="7 9" id="KW-0811">Translocation</keyword>
<dbReference type="HAMAP" id="MF_01464_B">
    <property type="entry name" value="SecF_B"/>
    <property type="match status" value="1"/>
</dbReference>
<feature type="domain" description="Protein export membrane protein SecD/SecF C-terminal" evidence="10">
    <location>
        <begin position="211"/>
        <end position="387"/>
    </location>
</feature>
<evidence type="ECO:0000256" key="2">
    <source>
        <dbReference type="ARBA" id="ARBA00022448"/>
    </source>
</evidence>
<protein>
    <recommendedName>
        <fullName evidence="9">Protein-export membrane protein SecF</fullName>
    </recommendedName>
</protein>
<keyword evidence="4 9" id="KW-0812">Transmembrane</keyword>
<feature type="transmembrane region" description="Helical" evidence="9">
    <location>
        <begin position="18"/>
        <end position="35"/>
    </location>
</feature>
<dbReference type="GO" id="GO:0006605">
    <property type="term" value="P:protein targeting"/>
    <property type="evidence" value="ECO:0007669"/>
    <property type="project" value="UniProtKB-UniRule"/>
</dbReference>
<comment type="caution">
    <text evidence="11">The sequence shown here is derived from an EMBL/GenBank/DDBJ whole genome shotgun (WGS) entry which is preliminary data.</text>
</comment>
<evidence type="ECO:0000259" key="10">
    <source>
        <dbReference type="Pfam" id="PF02355"/>
    </source>
</evidence>
<gene>
    <name evidence="9 11" type="primary">secF</name>
    <name evidence="11" type="ORF">KEG57_52305</name>
</gene>
<evidence type="ECO:0000256" key="7">
    <source>
        <dbReference type="ARBA" id="ARBA00023010"/>
    </source>
</evidence>
<evidence type="ECO:0000256" key="9">
    <source>
        <dbReference type="HAMAP-Rule" id="MF_01464"/>
    </source>
</evidence>
<comment type="subcellular location">
    <subcellularLocation>
        <location evidence="1 9">Cell membrane</location>
        <topology evidence="1 9">Multi-pass membrane protein</topology>
    </subcellularLocation>
</comment>
<evidence type="ECO:0000256" key="5">
    <source>
        <dbReference type="ARBA" id="ARBA00022927"/>
    </source>
</evidence>
<keyword evidence="8 9" id="KW-0472">Membrane</keyword>
<comment type="similarity">
    <text evidence="9">Belongs to the SecD/SecF family. SecF subfamily.</text>
</comment>
<evidence type="ECO:0000256" key="3">
    <source>
        <dbReference type="ARBA" id="ARBA00022475"/>
    </source>
</evidence>
<dbReference type="InterPro" id="IPR022646">
    <property type="entry name" value="SecD/SecF_CS"/>
</dbReference>
<comment type="function">
    <text evidence="9">Part of the Sec protein translocase complex. Interacts with the SecYEG preprotein conducting channel. SecDF uses the proton motive force (PMF) to complete protein translocation after the ATP-dependent function of SecA.</text>
</comment>
<evidence type="ECO:0000256" key="6">
    <source>
        <dbReference type="ARBA" id="ARBA00022989"/>
    </source>
</evidence>
<dbReference type="PANTHER" id="PTHR30081">
    <property type="entry name" value="PROTEIN-EXPORT MEMBRANE PROTEIN SEC"/>
    <property type="match status" value="1"/>
</dbReference>
<evidence type="ECO:0000256" key="8">
    <source>
        <dbReference type="ARBA" id="ARBA00023136"/>
    </source>
</evidence>
<reference evidence="11 12" key="1">
    <citation type="submission" date="2021-04" db="EMBL/GenBank/DDBJ databases">
        <title>Genome analysis of Polyangium sp.</title>
        <authorList>
            <person name="Li Y."/>
            <person name="Wang J."/>
        </authorList>
    </citation>
    <scope>NUCLEOTIDE SEQUENCE [LARGE SCALE GENOMIC DNA]</scope>
    <source>
        <strain evidence="11 12">SDU14</strain>
    </source>
</reference>
<keyword evidence="6 9" id="KW-1133">Transmembrane helix</keyword>
<dbReference type="Proteomes" id="UP001151081">
    <property type="component" value="Unassembled WGS sequence"/>
</dbReference>
<dbReference type="InterPro" id="IPR005665">
    <property type="entry name" value="SecF_bac"/>
</dbReference>
<feature type="transmembrane region" description="Helical" evidence="9">
    <location>
        <begin position="335"/>
        <end position="353"/>
    </location>
</feature>
<feature type="transmembrane region" description="Helical" evidence="9">
    <location>
        <begin position="231"/>
        <end position="249"/>
    </location>
</feature>
<evidence type="ECO:0000256" key="4">
    <source>
        <dbReference type="ARBA" id="ARBA00022692"/>
    </source>
</evidence>
<keyword evidence="2 9" id="KW-0813">Transport</keyword>
<dbReference type="InterPro" id="IPR022813">
    <property type="entry name" value="SecD/SecF_arch_bac"/>
</dbReference>
<keyword evidence="5 9" id="KW-0653">Protein transport</keyword>
<dbReference type="AlphaFoldDB" id="A0A9X3XEI3"/>
<dbReference type="Pfam" id="PF02355">
    <property type="entry name" value="SecD_SecF_C"/>
    <property type="match status" value="1"/>
</dbReference>
<name>A0A9X3XEI3_9BACT</name>
<keyword evidence="3 9" id="KW-1003">Cell membrane</keyword>